<reference evidence="1 2" key="1">
    <citation type="submission" date="2024-04" db="EMBL/GenBank/DDBJ databases">
        <title>Tritrichomonas musculus Genome.</title>
        <authorList>
            <person name="Alves-Ferreira E."/>
            <person name="Grigg M."/>
            <person name="Lorenzi H."/>
            <person name="Galac M."/>
        </authorList>
    </citation>
    <scope>NUCLEOTIDE SEQUENCE [LARGE SCALE GENOMIC DNA]</scope>
    <source>
        <strain evidence="1 2">EAF2021</strain>
    </source>
</reference>
<gene>
    <name evidence="1" type="ORF">M9Y10_043075</name>
</gene>
<dbReference type="EMBL" id="JAPFFF010000008">
    <property type="protein sequence ID" value="KAK8883972.1"/>
    <property type="molecule type" value="Genomic_DNA"/>
</dbReference>
<protein>
    <submittedName>
        <fullName evidence="1">Uncharacterized protein</fullName>
    </submittedName>
</protein>
<comment type="caution">
    <text evidence="1">The sequence shown here is derived from an EMBL/GenBank/DDBJ whole genome shotgun (WGS) entry which is preliminary data.</text>
</comment>
<sequence length="101" mass="12072">MTDFYEIDNVELLESLMIELVKKGECKLINKLLRRNEKCNDLNSRKLNKAIIRNGYKFTKRNGKMTYIKSKCLPYCKKLNDDETNLLNNVMQDFVRKSERF</sequence>
<keyword evidence="2" id="KW-1185">Reference proteome</keyword>
<evidence type="ECO:0000313" key="1">
    <source>
        <dbReference type="EMBL" id="KAK8883972.1"/>
    </source>
</evidence>
<evidence type="ECO:0000313" key="2">
    <source>
        <dbReference type="Proteomes" id="UP001470230"/>
    </source>
</evidence>
<accession>A0ABR2JYN6</accession>
<name>A0ABR2JYN6_9EUKA</name>
<proteinExistence type="predicted"/>
<organism evidence="1 2">
    <name type="scientific">Tritrichomonas musculus</name>
    <dbReference type="NCBI Taxonomy" id="1915356"/>
    <lineage>
        <taxon>Eukaryota</taxon>
        <taxon>Metamonada</taxon>
        <taxon>Parabasalia</taxon>
        <taxon>Tritrichomonadida</taxon>
        <taxon>Tritrichomonadidae</taxon>
        <taxon>Tritrichomonas</taxon>
    </lineage>
</organism>
<dbReference type="Proteomes" id="UP001470230">
    <property type="component" value="Unassembled WGS sequence"/>
</dbReference>